<dbReference type="OrthoDB" id="7508498at2"/>
<keyword evidence="2" id="KW-1185">Reference proteome</keyword>
<evidence type="ECO:0000313" key="2">
    <source>
        <dbReference type="Proteomes" id="UP000241167"/>
    </source>
</evidence>
<name>A0A2P7QYF3_9SPHN</name>
<protein>
    <submittedName>
        <fullName evidence="1">Uncharacterized protein</fullName>
    </submittedName>
</protein>
<comment type="caution">
    <text evidence="1">The sequence shown here is derived from an EMBL/GenBank/DDBJ whole genome shotgun (WGS) entry which is preliminary data.</text>
</comment>
<dbReference type="Proteomes" id="UP000241167">
    <property type="component" value="Unassembled WGS sequence"/>
</dbReference>
<dbReference type="RefSeq" id="WP_106511014.1">
    <property type="nucleotide sequence ID" value="NZ_PXYI01000001.1"/>
</dbReference>
<gene>
    <name evidence="1" type="ORF">C7I55_00870</name>
</gene>
<organism evidence="1 2">
    <name type="scientific">Allosphingosinicella deserti</name>
    <dbReference type="NCBI Taxonomy" id="2116704"/>
    <lineage>
        <taxon>Bacteria</taxon>
        <taxon>Pseudomonadati</taxon>
        <taxon>Pseudomonadota</taxon>
        <taxon>Alphaproteobacteria</taxon>
        <taxon>Sphingomonadales</taxon>
        <taxon>Sphingomonadaceae</taxon>
        <taxon>Allosphingosinicella</taxon>
    </lineage>
</organism>
<dbReference type="EMBL" id="PXYI01000001">
    <property type="protein sequence ID" value="PSJ42994.1"/>
    <property type="molecule type" value="Genomic_DNA"/>
</dbReference>
<dbReference type="AlphaFoldDB" id="A0A2P7QYF3"/>
<evidence type="ECO:0000313" key="1">
    <source>
        <dbReference type="EMBL" id="PSJ42994.1"/>
    </source>
</evidence>
<accession>A0A2P7QYF3</accession>
<reference evidence="1 2" key="1">
    <citation type="submission" date="2018-03" db="EMBL/GenBank/DDBJ databases">
        <title>The draft genome of Sphingosinicella sp. GL-C-18.</title>
        <authorList>
            <person name="Liu L."/>
            <person name="Li L."/>
            <person name="Liang L."/>
            <person name="Zhang X."/>
            <person name="Wang T."/>
        </authorList>
    </citation>
    <scope>NUCLEOTIDE SEQUENCE [LARGE SCALE GENOMIC DNA]</scope>
    <source>
        <strain evidence="1 2">GL-C-18</strain>
    </source>
</reference>
<proteinExistence type="predicted"/>
<sequence>MSRTPMRPYLIGKDEDGHVRLTIRETRYNSQNYPLVTSTLQPETFKTATAARTHAKEHFGAEAGQFAIK</sequence>